<keyword evidence="4" id="KW-1185">Reference proteome</keyword>
<dbReference type="EMBL" id="NEWD01000005">
    <property type="protein sequence ID" value="OXN01146.1"/>
    <property type="molecule type" value="Genomic_DNA"/>
</dbReference>
<evidence type="ECO:0000256" key="1">
    <source>
        <dbReference type="SAM" id="MobiDB-lite"/>
    </source>
</evidence>
<dbReference type="RefSeq" id="WP_093959745.1">
    <property type="nucleotide sequence ID" value="NZ_NEWD01000005.1"/>
</dbReference>
<keyword evidence="2" id="KW-0812">Transmembrane</keyword>
<accession>A0A229W007</accession>
<keyword evidence="2" id="KW-1133">Transmembrane helix</keyword>
<name>A0A229W007_9BIFI</name>
<feature type="region of interest" description="Disordered" evidence="1">
    <location>
        <begin position="39"/>
        <end position="69"/>
    </location>
</feature>
<dbReference type="Proteomes" id="UP000215433">
    <property type="component" value="Unassembled WGS sequence"/>
</dbReference>
<evidence type="ECO:0000256" key="2">
    <source>
        <dbReference type="SAM" id="Phobius"/>
    </source>
</evidence>
<feature type="transmembrane region" description="Helical" evidence="2">
    <location>
        <begin position="195"/>
        <end position="214"/>
    </location>
</feature>
<gene>
    <name evidence="3" type="ORF">Tam10B_0544</name>
</gene>
<protein>
    <submittedName>
        <fullName evidence="3">Uncharacterized protein</fullName>
    </submittedName>
</protein>
<organism evidence="3 4">
    <name type="scientific">Bifidobacterium vansinderenii</name>
    <dbReference type="NCBI Taxonomy" id="1984871"/>
    <lineage>
        <taxon>Bacteria</taxon>
        <taxon>Bacillati</taxon>
        <taxon>Actinomycetota</taxon>
        <taxon>Actinomycetes</taxon>
        <taxon>Bifidobacteriales</taxon>
        <taxon>Bifidobacteriaceae</taxon>
        <taxon>Bifidobacterium</taxon>
    </lineage>
</organism>
<keyword evidence="2" id="KW-0472">Membrane</keyword>
<feature type="compositionally biased region" description="Basic and acidic residues" evidence="1">
    <location>
        <begin position="60"/>
        <end position="69"/>
    </location>
</feature>
<reference evidence="3 4" key="1">
    <citation type="submission" date="2017-05" db="EMBL/GenBank/DDBJ databases">
        <title>Bifidobacterium vansinderenii sp. nov.</title>
        <authorList>
            <person name="Lugli G.A."/>
            <person name="Duranti S."/>
            <person name="Mangifesta M."/>
        </authorList>
    </citation>
    <scope>NUCLEOTIDE SEQUENCE [LARGE SCALE GENOMIC DNA]</scope>
    <source>
        <strain evidence="3 4">Tam10B</strain>
    </source>
</reference>
<evidence type="ECO:0000313" key="4">
    <source>
        <dbReference type="Proteomes" id="UP000215433"/>
    </source>
</evidence>
<dbReference type="OrthoDB" id="3232032at2"/>
<proteinExistence type="predicted"/>
<feature type="transmembrane region" description="Helical" evidence="2">
    <location>
        <begin position="155"/>
        <end position="175"/>
    </location>
</feature>
<evidence type="ECO:0000313" key="3">
    <source>
        <dbReference type="EMBL" id="OXN01146.1"/>
    </source>
</evidence>
<dbReference type="AlphaFoldDB" id="A0A229W007"/>
<sequence length="222" mass="23186">MPTNTPNPTPTDSLADITAELPANPFAANAAKVPLFSADSVSTTELPKVASADSSATRSAENHETESDVPYTEKFRAGSSSGFVSDTLAEPTIPIPGKSVRLTVDGDDKSGDISPKQSTVVHTAAHNTGDINNQRSAAAAAPDETETPSPWKTGISVLTVVFGLLLFILASFGFLTVYRFPEPIFSIHSGSLDALLLAAVLAVAGLAIIAGVLIRTVRRNRE</sequence>
<comment type="caution">
    <text evidence="3">The sequence shown here is derived from an EMBL/GenBank/DDBJ whole genome shotgun (WGS) entry which is preliminary data.</text>
</comment>